<dbReference type="GO" id="GO:0030091">
    <property type="term" value="P:protein repair"/>
    <property type="evidence" value="ECO:0007669"/>
    <property type="project" value="InterPro"/>
</dbReference>
<dbReference type="Pfam" id="PF01641">
    <property type="entry name" value="SelR"/>
    <property type="match status" value="1"/>
</dbReference>
<name>A0A7S2BNZ7_9STRA</name>
<dbReference type="InterPro" id="IPR028427">
    <property type="entry name" value="Met_Sox_Rdtase_MsrB"/>
</dbReference>
<evidence type="ECO:0000259" key="4">
    <source>
        <dbReference type="PROSITE" id="PS51790"/>
    </source>
</evidence>
<dbReference type="InterPro" id="IPR011057">
    <property type="entry name" value="Mss4-like_sf"/>
</dbReference>
<keyword evidence="2" id="KW-0560">Oxidoreductase</keyword>
<evidence type="ECO:0000313" key="5">
    <source>
        <dbReference type="EMBL" id="CAD9402539.1"/>
    </source>
</evidence>
<dbReference type="Gene3D" id="2.170.150.20">
    <property type="entry name" value="Peptide methionine sulfoxide reductase"/>
    <property type="match status" value="1"/>
</dbReference>
<dbReference type="GO" id="GO:0033743">
    <property type="term" value="F:peptide-methionine (R)-S-oxide reductase activity"/>
    <property type="evidence" value="ECO:0007669"/>
    <property type="project" value="InterPro"/>
</dbReference>
<evidence type="ECO:0000256" key="2">
    <source>
        <dbReference type="ARBA" id="ARBA00023002"/>
    </source>
</evidence>
<feature type="domain" description="MsrB" evidence="4">
    <location>
        <begin position="28"/>
        <end position="157"/>
    </location>
</feature>
<dbReference type="PANTHER" id="PTHR10173:SF57">
    <property type="entry name" value="PEPTIDE-METHIONINE (R)-S-OXIDE REDUCTASE"/>
    <property type="match status" value="1"/>
</dbReference>
<protein>
    <recommendedName>
        <fullName evidence="4">MsrB domain-containing protein</fullName>
    </recommendedName>
</protein>
<evidence type="ECO:0000256" key="3">
    <source>
        <dbReference type="SAM" id="MobiDB-lite"/>
    </source>
</evidence>
<dbReference type="GO" id="GO:0005737">
    <property type="term" value="C:cytoplasm"/>
    <property type="evidence" value="ECO:0007669"/>
    <property type="project" value="TreeGrafter"/>
</dbReference>
<dbReference type="PROSITE" id="PS51790">
    <property type="entry name" value="MSRB"/>
    <property type="match status" value="1"/>
</dbReference>
<organism evidence="5">
    <name type="scientific">Octactis speculum</name>
    <dbReference type="NCBI Taxonomy" id="3111310"/>
    <lineage>
        <taxon>Eukaryota</taxon>
        <taxon>Sar</taxon>
        <taxon>Stramenopiles</taxon>
        <taxon>Ochrophyta</taxon>
        <taxon>Dictyochophyceae</taxon>
        <taxon>Dictyochales</taxon>
        <taxon>Dictyochaceae</taxon>
        <taxon>Octactis</taxon>
    </lineage>
</organism>
<dbReference type="EMBL" id="HBGS01017138">
    <property type="protein sequence ID" value="CAD9402539.1"/>
    <property type="molecule type" value="Transcribed_RNA"/>
</dbReference>
<comment type="similarity">
    <text evidence="1">Belongs to the MsrB Met sulfoxide reductase family.</text>
</comment>
<feature type="region of interest" description="Disordered" evidence="3">
    <location>
        <begin position="15"/>
        <end position="34"/>
    </location>
</feature>
<reference evidence="5" key="1">
    <citation type="submission" date="2021-01" db="EMBL/GenBank/DDBJ databases">
        <authorList>
            <person name="Corre E."/>
            <person name="Pelletier E."/>
            <person name="Niang G."/>
            <person name="Scheremetjew M."/>
            <person name="Finn R."/>
            <person name="Kale V."/>
            <person name="Holt S."/>
            <person name="Cochrane G."/>
            <person name="Meng A."/>
            <person name="Brown T."/>
            <person name="Cohen L."/>
        </authorList>
    </citation>
    <scope>NUCLEOTIDE SEQUENCE</scope>
    <source>
        <strain evidence="5">CCMP1381</strain>
    </source>
</reference>
<evidence type="ECO:0000256" key="1">
    <source>
        <dbReference type="ARBA" id="ARBA00007174"/>
    </source>
</evidence>
<feature type="compositionally biased region" description="Polar residues" evidence="3">
    <location>
        <begin position="20"/>
        <end position="33"/>
    </location>
</feature>
<dbReference type="GO" id="GO:0006979">
    <property type="term" value="P:response to oxidative stress"/>
    <property type="evidence" value="ECO:0007669"/>
    <property type="project" value="InterPro"/>
</dbReference>
<dbReference type="PANTHER" id="PTHR10173">
    <property type="entry name" value="METHIONINE SULFOXIDE REDUCTASE"/>
    <property type="match status" value="1"/>
</dbReference>
<dbReference type="SUPFAM" id="SSF51316">
    <property type="entry name" value="Mss4-like"/>
    <property type="match status" value="1"/>
</dbReference>
<accession>A0A7S2BNZ7</accession>
<dbReference type="AlphaFoldDB" id="A0A7S2BNZ7"/>
<dbReference type="InterPro" id="IPR002579">
    <property type="entry name" value="Met_Sox_Rdtase_MsrB_dom"/>
</dbReference>
<gene>
    <name evidence="5" type="ORF">DSPE1174_LOCUS9001</name>
</gene>
<proteinExistence type="inferred from homology"/>
<sequence length="165" mass="17618">MIQCKGYKVQKGRSLALRPQATSSEPLSDSSDAALSPVSVRARDVLRGGTEPAFSSELDTENRAGTFVCAGCLEPLFPSECKFDSGTGWPSFWAGSRDAIKIEDGGLFSNPLATVFGREVKCSNCGGHLGHRFDDGPRKTTGKRFCINGAALRFRPDITASKGTP</sequence>